<evidence type="ECO:0008006" key="3">
    <source>
        <dbReference type="Google" id="ProtNLM"/>
    </source>
</evidence>
<dbReference type="Proteomes" id="UP000308488">
    <property type="component" value="Unassembled WGS sequence"/>
</dbReference>
<keyword evidence="2" id="KW-1185">Reference proteome</keyword>
<reference evidence="1 2" key="1">
    <citation type="submission" date="2019-05" db="EMBL/GenBank/DDBJ databases">
        <title>Marinobacter panjinensis sp. nov., a moderately halophilic bacterium isolated from sea tidal flat environment.</title>
        <authorList>
            <person name="Yang W."/>
            <person name="An M."/>
            <person name="He W."/>
            <person name="Luo X."/>
            <person name="Zhu L."/>
            <person name="Chen G."/>
            <person name="Zhang Y."/>
            <person name="Wang Y."/>
        </authorList>
    </citation>
    <scope>NUCLEOTIDE SEQUENCE [LARGE SCALE GENOMIC DNA]</scope>
    <source>
        <strain evidence="1 2">PJ-16</strain>
    </source>
</reference>
<comment type="caution">
    <text evidence="1">The sequence shown here is derived from an EMBL/GenBank/DDBJ whole genome shotgun (WGS) entry which is preliminary data.</text>
</comment>
<dbReference type="AlphaFoldDB" id="A0A4U6R5Q7"/>
<sequence>MRIGILKQGVFGGTDELLDRAMTWFSENGYDCDPITESFHGQHFYDCILLPTSEISRLGRYYLRGLRFKKLLVWSMGHGAFGAAFYNRKFETSFMKFFLRVFPALYLRKLFRLHAIVFTDLVGLNYELYTTGYNRKLLSPESLIVPIAIKGRGRPIIECGKSQNRLVVNCCWIGRVSHDFKVEPLLDLLKELNQLMGEDLSVKTFYVIGSGDAISYLRTEVKLMNLRFAIRFIDFIPPGKLDNFMNQHVDLSFVMGTAALDSSKMCIPTIVVKPYSILDKSHGKVNHREKYRFVFNSKGFSLGEFPDLNVIPSQPDSDLQDIMDYLKEQGVYNVSIKCRKYSEKFFEDEVFSKLVRKLKGAKDYEKTFLDYFLLIFFISKAFLKRLMVFCGSR</sequence>
<protein>
    <recommendedName>
        <fullName evidence="3">Glycosyltransferase</fullName>
    </recommendedName>
</protein>
<dbReference type="OrthoDB" id="6400003at2"/>
<dbReference type="EMBL" id="SZYH01000001">
    <property type="protein sequence ID" value="TKV67636.1"/>
    <property type="molecule type" value="Genomic_DNA"/>
</dbReference>
<gene>
    <name evidence="1" type="ORF">FDP08_05820</name>
</gene>
<name>A0A4U6R5Q7_9GAMM</name>
<evidence type="ECO:0000313" key="1">
    <source>
        <dbReference type="EMBL" id="TKV67636.1"/>
    </source>
</evidence>
<proteinExistence type="predicted"/>
<evidence type="ECO:0000313" key="2">
    <source>
        <dbReference type="Proteomes" id="UP000308488"/>
    </source>
</evidence>
<accession>A0A4U6R5Q7</accession>
<organism evidence="1 2">
    <name type="scientific">Marinobacter panjinensis</name>
    <dbReference type="NCBI Taxonomy" id="2576384"/>
    <lineage>
        <taxon>Bacteria</taxon>
        <taxon>Pseudomonadati</taxon>
        <taxon>Pseudomonadota</taxon>
        <taxon>Gammaproteobacteria</taxon>
        <taxon>Pseudomonadales</taxon>
        <taxon>Marinobacteraceae</taxon>
        <taxon>Marinobacter</taxon>
    </lineage>
</organism>
<dbReference type="RefSeq" id="WP_137435050.1">
    <property type="nucleotide sequence ID" value="NZ_JANRHC010000001.1"/>
</dbReference>